<dbReference type="Proteomes" id="UP000006727">
    <property type="component" value="Chromosome 17"/>
</dbReference>
<evidence type="ECO:0000313" key="2">
    <source>
        <dbReference type="Proteomes" id="UP000006727"/>
    </source>
</evidence>
<accession>A0A7I3YXB0</accession>
<dbReference type="Gramene" id="Pp3c17_2330V3.1">
    <property type="protein sequence ID" value="PAC:32906088.CDS.1"/>
    <property type="gene ID" value="Pp3c17_2330"/>
</dbReference>
<dbReference type="EnsemblPlants" id="Pp3c17_2330V3.1">
    <property type="protein sequence ID" value="PAC:32906088.CDS.1"/>
    <property type="gene ID" value="Pp3c17_2330"/>
</dbReference>
<name>A0A7I3YXB0_PHYPA</name>
<organism evidence="1 2">
    <name type="scientific">Physcomitrium patens</name>
    <name type="common">Spreading-leaved earth moss</name>
    <name type="synonym">Physcomitrella patens</name>
    <dbReference type="NCBI Taxonomy" id="3218"/>
    <lineage>
        <taxon>Eukaryota</taxon>
        <taxon>Viridiplantae</taxon>
        <taxon>Streptophyta</taxon>
        <taxon>Embryophyta</taxon>
        <taxon>Bryophyta</taxon>
        <taxon>Bryophytina</taxon>
        <taxon>Bryopsida</taxon>
        <taxon>Funariidae</taxon>
        <taxon>Funariales</taxon>
        <taxon>Funariaceae</taxon>
        <taxon>Physcomitrium</taxon>
    </lineage>
</organism>
<dbReference type="EMBL" id="ABEU02000017">
    <property type="status" value="NOT_ANNOTATED_CDS"/>
    <property type="molecule type" value="Genomic_DNA"/>
</dbReference>
<sequence>MNSLLNALNKLISLTILRICNYTSLTSLPNKLDNFVLLTIFDM</sequence>
<reference evidence="1 2" key="2">
    <citation type="journal article" date="2018" name="Plant J.">
        <title>The Physcomitrella patens chromosome-scale assembly reveals moss genome structure and evolution.</title>
        <authorList>
            <person name="Lang D."/>
            <person name="Ullrich K.K."/>
            <person name="Murat F."/>
            <person name="Fuchs J."/>
            <person name="Jenkins J."/>
            <person name="Haas F.B."/>
            <person name="Piednoel M."/>
            <person name="Gundlach H."/>
            <person name="Van Bel M."/>
            <person name="Meyberg R."/>
            <person name="Vives C."/>
            <person name="Morata J."/>
            <person name="Symeonidi A."/>
            <person name="Hiss M."/>
            <person name="Muchero W."/>
            <person name="Kamisugi Y."/>
            <person name="Saleh O."/>
            <person name="Blanc G."/>
            <person name="Decker E.L."/>
            <person name="van Gessel N."/>
            <person name="Grimwood J."/>
            <person name="Hayes R.D."/>
            <person name="Graham S.W."/>
            <person name="Gunter L.E."/>
            <person name="McDaniel S.F."/>
            <person name="Hoernstein S.N.W."/>
            <person name="Larsson A."/>
            <person name="Li F.W."/>
            <person name="Perroud P.F."/>
            <person name="Phillips J."/>
            <person name="Ranjan P."/>
            <person name="Rokshar D.S."/>
            <person name="Rothfels C.J."/>
            <person name="Schneider L."/>
            <person name="Shu S."/>
            <person name="Stevenson D.W."/>
            <person name="Thummler F."/>
            <person name="Tillich M."/>
            <person name="Villarreal Aguilar J.C."/>
            <person name="Widiez T."/>
            <person name="Wong G.K."/>
            <person name="Wymore A."/>
            <person name="Zhang Y."/>
            <person name="Zimmer A.D."/>
            <person name="Quatrano R.S."/>
            <person name="Mayer K.F.X."/>
            <person name="Goodstein D."/>
            <person name="Casacuberta J.M."/>
            <person name="Vandepoele K."/>
            <person name="Reski R."/>
            <person name="Cuming A.C."/>
            <person name="Tuskan G.A."/>
            <person name="Maumus F."/>
            <person name="Salse J."/>
            <person name="Schmutz J."/>
            <person name="Rensing S.A."/>
        </authorList>
    </citation>
    <scope>NUCLEOTIDE SEQUENCE [LARGE SCALE GENOMIC DNA]</scope>
    <source>
        <strain evidence="1 2">cv. Gransden 2004</strain>
    </source>
</reference>
<keyword evidence="2" id="KW-1185">Reference proteome</keyword>
<reference evidence="1 2" key="1">
    <citation type="journal article" date="2008" name="Science">
        <title>The Physcomitrella genome reveals evolutionary insights into the conquest of land by plants.</title>
        <authorList>
            <person name="Rensing S."/>
            <person name="Lang D."/>
            <person name="Zimmer A."/>
            <person name="Terry A."/>
            <person name="Salamov A."/>
            <person name="Shapiro H."/>
            <person name="Nishiyama T."/>
            <person name="Perroud P.-F."/>
            <person name="Lindquist E."/>
            <person name="Kamisugi Y."/>
            <person name="Tanahashi T."/>
            <person name="Sakakibara K."/>
            <person name="Fujita T."/>
            <person name="Oishi K."/>
            <person name="Shin-I T."/>
            <person name="Kuroki Y."/>
            <person name="Toyoda A."/>
            <person name="Suzuki Y."/>
            <person name="Hashimoto A."/>
            <person name="Yamaguchi K."/>
            <person name="Sugano A."/>
            <person name="Kohara Y."/>
            <person name="Fujiyama A."/>
            <person name="Anterola A."/>
            <person name="Aoki S."/>
            <person name="Ashton N."/>
            <person name="Barbazuk W.B."/>
            <person name="Barker E."/>
            <person name="Bennetzen J."/>
            <person name="Bezanilla M."/>
            <person name="Blankenship R."/>
            <person name="Cho S.H."/>
            <person name="Dutcher S."/>
            <person name="Estelle M."/>
            <person name="Fawcett J.A."/>
            <person name="Gundlach H."/>
            <person name="Hanada K."/>
            <person name="Heyl A."/>
            <person name="Hicks K.A."/>
            <person name="Hugh J."/>
            <person name="Lohr M."/>
            <person name="Mayer K."/>
            <person name="Melkozernov A."/>
            <person name="Murata T."/>
            <person name="Nelson D."/>
            <person name="Pils B."/>
            <person name="Prigge M."/>
            <person name="Reiss B."/>
            <person name="Renner T."/>
            <person name="Rombauts S."/>
            <person name="Rushton P."/>
            <person name="Sanderfoot A."/>
            <person name="Schween G."/>
            <person name="Shiu S.-H."/>
            <person name="Stueber K."/>
            <person name="Theodoulou F.L."/>
            <person name="Tu H."/>
            <person name="Van de Peer Y."/>
            <person name="Verrier P.J."/>
            <person name="Waters E."/>
            <person name="Wood A."/>
            <person name="Yang L."/>
            <person name="Cove D."/>
            <person name="Cuming A."/>
            <person name="Hasebe M."/>
            <person name="Lucas S."/>
            <person name="Mishler D.B."/>
            <person name="Reski R."/>
            <person name="Grigoriev I."/>
            <person name="Quatrano R.S."/>
            <person name="Boore J.L."/>
        </authorList>
    </citation>
    <scope>NUCLEOTIDE SEQUENCE [LARGE SCALE GENOMIC DNA]</scope>
    <source>
        <strain evidence="1 2">cv. Gransden 2004</strain>
    </source>
</reference>
<reference evidence="1" key="3">
    <citation type="submission" date="2020-12" db="UniProtKB">
        <authorList>
            <consortium name="EnsemblPlants"/>
        </authorList>
    </citation>
    <scope>IDENTIFICATION</scope>
</reference>
<proteinExistence type="predicted"/>
<evidence type="ECO:0000313" key="1">
    <source>
        <dbReference type="EnsemblPlants" id="PAC:32906088.CDS.1"/>
    </source>
</evidence>
<protein>
    <submittedName>
        <fullName evidence="1">Uncharacterized protein</fullName>
    </submittedName>
</protein>